<organism evidence="2 3">
    <name type="scientific">Actinidia rufa</name>
    <dbReference type="NCBI Taxonomy" id="165716"/>
    <lineage>
        <taxon>Eukaryota</taxon>
        <taxon>Viridiplantae</taxon>
        <taxon>Streptophyta</taxon>
        <taxon>Embryophyta</taxon>
        <taxon>Tracheophyta</taxon>
        <taxon>Spermatophyta</taxon>
        <taxon>Magnoliopsida</taxon>
        <taxon>eudicotyledons</taxon>
        <taxon>Gunneridae</taxon>
        <taxon>Pentapetalae</taxon>
        <taxon>asterids</taxon>
        <taxon>Ericales</taxon>
        <taxon>Actinidiaceae</taxon>
        <taxon>Actinidia</taxon>
    </lineage>
</organism>
<proteinExistence type="predicted"/>
<dbReference type="AlphaFoldDB" id="A0A7J0EIP5"/>
<reference evidence="2 3" key="1">
    <citation type="submission" date="2019-07" db="EMBL/GenBank/DDBJ databases">
        <title>De Novo Assembly of kiwifruit Actinidia rufa.</title>
        <authorList>
            <person name="Sugita-Konishi S."/>
            <person name="Sato K."/>
            <person name="Mori E."/>
            <person name="Abe Y."/>
            <person name="Kisaki G."/>
            <person name="Hamano K."/>
            <person name="Suezawa K."/>
            <person name="Otani M."/>
            <person name="Fukuda T."/>
            <person name="Manabe T."/>
            <person name="Gomi K."/>
            <person name="Tabuchi M."/>
            <person name="Akimitsu K."/>
            <person name="Kataoka I."/>
        </authorList>
    </citation>
    <scope>NUCLEOTIDE SEQUENCE [LARGE SCALE GENOMIC DNA]</scope>
    <source>
        <strain evidence="3">cv. Fuchu</strain>
    </source>
</reference>
<evidence type="ECO:0000313" key="3">
    <source>
        <dbReference type="Proteomes" id="UP000585474"/>
    </source>
</evidence>
<sequence length="347" mass="39201">MAMMEGLRPGPLFDSLSKNVPETISDLQNKVDKYIDVEELAEAKRRRRGKDDSKRKVPDSRRSEYKDETRNKRPNRDSKQTNERRPHTPPRRPELILPPLNAPIAQRGYLRKYVADHPPPNSPERRYGANRPTMEDIQVIHGGFEFGGCSNSSRKRHARKSNTRADEEVYNLSLAVDILPPITFSNDDLRGLHFPHDDALVVLAVIANFNFNSFGRLGRKHDAPTRVNQAASNLGDGAPSSHYLARLHHGRLPFTLQCNLGRPTLGGTRAITSTYHLKMKFSTSTGVGEVTLADPRETENTKPLEEVAPVFIHPDYPDRHVMIGSELTDELRAALTDFLKRNFDVFA</sequence>
<gene>
    <name evidence="2" type="ORF">Acr_04g0002450</name>
</gene>
<evidence type="ECO:0000256" key="1">
    <source>
        <dbReference type="SAM" id="MobiDB-lite"/>
    </source>
</evidence>
<keyword evidence="3" id="KW-1185">Reference proteome</keyword>
<dbReference type="Proteomes" id="UP000585474">
    <property type="component" value="Unassembled WGS sequence"/>
</dbReference>
<dbReference type="EMBL" id="BJWL01000004">
    <property type="protein sequence ID" value="GFY85507.1"/>
    <property type="molecule type" value="Genomic_DNA"/>
</dbReference>
<comment type="caution">
    <text evidence="2">The sequence shown here is derived from an EMBL/GenBank/DDBJ whole genome shotgun (WGS) entry which is preliminary data.</text>
</comment>
<protein>
    <submittedName>
        <fullName evidence="2">Uncharacterized protein</fullName>
    </submittedName>
</protein>
<name>A0A7J0EIP5_9ERIC</name>
<feature type="compositionally biased region" description="Basic and acidic residues" evidence="1">
    <location>
        <begin position="49"/>
        <end position="94"/>
    </location>
</feature>
<accession>A0A7J0EIP5</accession>
<feature type="region of interest" description="Disordered" evidence="1">
    <location>
        <begin position="25"/>
        <end position="99"/>
    </location>
</feature>
<evidence type="ECO:0000313" key="2">
    <source>
        <dbReference type="EMBL" id="GFY85507.1"/>
    </source>
</evidence>